<sequence length="623" mass="67521">MEFSSSAGLSSAAGEVSSAAESSSSAVEIISSSSLISVSSSLASSSVSAALYPSYNTNPIAPDMTGMESDALQLAAKFKLGVNIGNTMEAYGCTPAAETCWGNPMVSEAYIKLMKDSGVDAVRIPVSWDQYANQQTAEISAAWLNRVKQVVQSSVDNGLYVIVNIHWDGGWLERQFSEPLARDNKGPVTDELRAKVDAKQKAYWEQIATTLRDFDEHVIFASANEPDAETEQDIADLERYHQTFVDAVRSTGGKNAYRVLVLQAPKTNIDKAATEWHNMPSDTATGRQMVEVHFYPFNFTIMDKDESWGKMAYYWGRDYHSITDPERNATWGEEDYVDAQFASMKAKFVDRGIPVVLGEFTAIYRSQLTGDALTLHRASRAYFHQYVTQKALENGMLPFIWEIGASPGWLFDRRTPAVGDQQVMDALLIGAGKKSSSSSSSSVASSSKSSASSKSSSSSTSSSSSKKSSSSSNTTSSSSSASNLVVLDTSPSKWNMDNGVVKTGSTTHIEFTVNASNQGASYESATPIDMTGATISVVFNFDEAFVTNRSGGMDGIMQFYAYSPSWANSQFTCWTGWTALVADQDVTFTCSNITLVDAVGFGFQFFATEGTIKIKSATIQLDQ</sequence>
<dbReference type="Pfam" id="PF00150">
    <property type="entry name" value="Cellulase"/>
    <property type="match status" value="1"/>
</dbReference>
<comment type="caution">
    <text evidence="11">The sequence shown here is derived from an EMBL/GenBank/DDBJ whole genome shotgun (WGS) entry which is preliminary data.</text>
</comment>
<dbReference type="InterPro" id="IPR050386">
    <property type="entry name" value="Glycosyl_hydrolase_5"/>
</dbReference>
<evidence type="ECO:0000313" key="11">
    <source>
        <dbReference type="EMBL" id="MFC3115536.1"/>
    </source>
</evidence>
<evidence type="ECO:0000256" key="3">
    <source>
        <dbReference type="ARBA" id="ARBA00023001"/>
    </source>
</evidence>
<dbReference type="InterPro" id="IPR017853">
    <property type="entry name" value="GH"/>
</dbReference>
<dbReference type="EMBL" id="JBHRTF010000003">
    <property type="protein sequence ID" value="MFC3115536.1"/>
    <property type="molecule type" value="Genomic_DNA"/>
</dbReference>
<dbReference type="PANTHER" id="PTHR31297:SF41">
    <property type="entry name" value="ENDOGLUCANASE, PUTATIVE (AFU_ORTHOLOGUE AFUA_5G01830)-RELATED"/>
    <property type="match status" value="1"/>
</dbReference>
<feature type="compositionally biased region" description="Low complexity" evidence="8">
    <location>
        <begin position="433"/>
        <end position="479"/>
    </location>
</feature>
<dbReference type="InterPro" id="IPR008979">
    <property type="entry name" value="Galactose-bd-like_sf"/>
</dbReference>
<evidence type="ECO:0000256" key="4">
    <source>
        <dbReference type="ARBA" id="ARBA00023277"/>
    </source>
</evidence>
<feature type="domain" description="Glycoside hydrolase family 5" evidence="9">
    <location>
        <begin position="96"/>
        <end position="391"/>
    </location>
</feature>
<dbReference type="Pfam" id="PF03426">
    <property type="entry name" value="CBM_15"/>
    <property type="match status" value="1"/>
</dbReference>
<gene>
    <name evidence="11" type="ORF">ACFODX_08210</name>
</gene>
<keyword evidence="3" id="KW-0136">Cellulose degradation</keyword>
<evidence type="ECO:0000259" key="9">
    <source>
        <dbReference type="Pfam" id="PF00150"/>
    </source>
</evidence>
<evidence type="ECO:0000256" key="5">
    <source>
        <dbReference type="ARBA" id="ARBA00023295"/>
    </source>
</evidence>
<comment type="similarity">
    <text evidence="1 7">Belongs to the glycosyl hydrolase 5 (cellulase A) family.</text>
</comment>
<protein>
    <submittedName>
        <fullName evidence="11">Cellulase family glycosylhydrolase</fullName>
    </submittedName>
</protein>
<accession>A0ABV7FFF3</accession>
<evidence type="ECO:0000256" key="8">
    <source>
        <dbReference type="SAM" id="MobiDB-lite"/>
    </source>
</evidence>
<keyword evidence="4" id="KW-0119">Carbohydrate metabolism</keyword>
<evidence type="ECO:0000256" key="2">
    <source>
        <dbReference type="ARBA" id="ARBA00022801"/>
    </source>
</evidence>
<evidence type="ECO:0000256" key="7">
    <source>
        <dbReference type="RuleBase" id="RU361153"/>
    </source>
</evidence>
<reference evidence="12" key="1">
    <citation type="journal article" date="2019" name="Int. J. Syst. Evol. Microbiol.">
        <title>The Global Catalogue of Microorganisms (GCM) 10K type strain sequencing project: providing services to taxonomists for standard genome sequencing and annotation.</title>
        <authorList>
            <consortium name="The Broad Institute Genomics Platform"/>
            <consortium name="The Broad Institute Genome Sequencing Center for Infectious Disease"/>
            <person name="Wu L."/>
            <person name="Ma J."/>
        </authorList>
    </citation>
    <scope>NUCLEOTIDE SEQUENCE [LARGE SCALE GENOMIC DNA]</scope>
    <source>
        <strain evidence="12">KCTC 52237</strain>
    </source>
</reference>
<dbReference type="SUPFAM" id="SSF49785">
    <property type="entry name" value="Galactose-binding domain-like"/>
    <property type="match status" value="1"/>
</dbReference>
<dbReference type="InterPro" id="IPR001547">
    <property type="entry name" value="Glyco_hydro_5"/>
</dbReference>
<organism evidence="11 12">
    <name type="scientific">Cellvibrio fontiphilus</name>
    <dbReference type="NCBI Taxonomy" id="1815559"/>
    <lineage>
        <taxon>Bacteria</taxon>
        <taxon>Pseudomonadati</taxon>
        <taxon>Pseudomonadota</taxon>
        <taxon>Gammaproteobacteria</taxon>
        <taxon>Cellvibrionales</taxon>
        <taxon>Cellvibrionaceae</taxon>
        <taxon>Cellvibrio</taxon>
    </lineage>
</organism>
<evidence type="ECO:0000259" key="10">
    <source>
        <dbReference type="Pfam" id="PF03426"/>
    </source>
</evidence>
<dbReference type="Proteomes" id="UP001595555">
    <property type="component" value="Unassembled WGS sequence"/>
</dbReference>
<evidence type="ECO:0000256" key="1">
    <source>
        <dbReference type="ARBA" id="ARBA00005641"/>
    </source>
</evidence>
<keyword evidence="5 7" id="KW-0326">Glycosidase</keyword>
<dbReference type="RefSeq" id="WP_378117918.1">
    <property type="nucleotide sequence ID" value="NZ_JBHRTF010000003.1"/>
</dbReference>
<dbReference type="SUPFAM" id="SSF51445">
    <property type="entry name" value="(Trans)glycosidases"/>
    <property type="match status" value="1"/>
</dbReference>
<dbReference type="InterPro" id="IPR005088">
    <property type="entry name" value="CBM15"/>
</dbReference>
<evidence type="ECO:0000256" key="6">
    <source>
        <dbReference type="ARBA" id="ARBA00023326"/>
    </source>
</evidence>
<keyword evidence="6" id="KW-0624">Polysaccharide degradation</keyword>
<dbReference type="Gene3D" id="3.20.20.80">
    <property type="entry name" value="Glycosidases"/>
    <property type="match status" value="1"/>
</dbReference>
<proteinExistence type="inferred from homology"/>
<feature type="region of interest" description="Disordered" evidence="8">
    <location>
        <begin position="432"/>
        <end position="479"/>
    </location>
</feature>
<dbReference type="Gene3D" id="2.60.120.260">
    <property type="entry name" value="Galactose-binding domain-like"/>
    <property type="match status" value="1"/>
</dbReference>
<feature type="domain" description="CBM15" evidence="10">
    <location>
        <begin position="504"/>
        <end position="621"/>
    </location>
</feature>
<keyword evidence="12" id="KW-1185">Reference proteome</keyword>
<dbReference type="PANTHER" id="PTHR31297">
    <property type="entry name" value="GLUCAN ENDO-1,6-BETA-GLUCOSIDASE B"/>
    <property type="match status" value="1"/>
</dbReference>
<name>A0ABV7FFF3_9GAMM</name>
<evidence type="ECO:0000313" key="12">
    <source>
        <dbReference type="Proteomes" id="UP001595555"/>
    </source>
</evidence>
<keyword evidence="2 7" id="KW-0378">Hydrolase</keyword>